<dbReference type="InterPro" id="IPR004147">
    <property type="entry name" value="ABC1_dom"/>
</dbReference>
<evidence type="ECO:0000313" key="5">
    <source>
        <dbReference type="Proteomes" id="UP000266841"/>
    </source>
</evidence>
<keyword evidence="5" id="KW-1185">Reference proteome</keyword>
<dbReference type="Pfam" id="PF03109">
    <property type="entry name" value="ABC1"/>
    <property type="match status" value="1"/>
</dbReference>
<proteinExistence type="inferred from homology"/>
<dbReference type="GO" id="GO:0005743">
    <property type="term" value="C:mitochondrial inner membrane"/>
    <property type="evidence" value="ECO:0007669"/>
    <property type="project" value="TreeGrafter"/>
</dbReference>
<dbReference type="InterPro" id="IPR051130">
    <property type="entry name" value="Mito_struct-func_regulator"/>
</dbReference>
<dbReference type="PANTHER" id="PTHR43173:SF19">
    <property type="entry name" value="AARF DOMAIN-CONTAINING PROTEIN KINASE 1"/>
    <property type="match status" value="1"/>
</dbReference>
<dbReference type="OrthoDB" id="427480at2759"/>
<comment type="caution">
    <text evidence="4">The sequence shown here is derived from an EMBL/GenBank/DDBJ whole genome shotgun (WGS) entry which is preliminary data.</text>
</comment>
<protein>
    <recommendedName>
        <fullName evidence="3">ABC1 atypical kinase-like domain-containing protein</fullName>
    </recommendedName>
</protein>
<dbReference type="PANTHER" id="PTHR43173">
    <property type="entry name" value="ABC1 FAMILY PROTEIN"/>
    <property type="match status" value="1"/>
</dbReference>
<gene>
    <name evidence="4" type="ORF">THAOC_32483</name>
</gene>
<feature type="domain" description="ABC1 atypical kinase-like" evidence="3">
    <location>
        <begin position="117"/>
        <end position="364"/>
    </location>
</feature>
<dbReference type="AlphaFoldDB" id="K0R600"/>
<sequence length="526" mass="58304">MERTVRRLEEELERAQQRYIRRDGNGDDDEARAASKREQKEAMLAAADELADAQAALALLARKVEDGGGSHSVHQRNADRLLRLCRANAGVYVKVGQHLANLDLLLPDEYIATLAALFDDAPESSFENVREVIREELGGPPDELFDGFSERPFASASLAQVHTAHCKSSGRKLAIKVQHRGLRETSRGDLIAMTAAVRLAELLFEDFNLGWLVDEIAPHLPRELDFNVEADNAERASAHLAKTGLDCVVPRVLRESTTERVLCMEFEEAFNATDVASIDSAGLCRLEIARTITSVFNAQIFESGFVHCDPHEANVLVREHPEKKGRAQLVLVDHGLYRQLDGAFRDSYARLWKGMLLADIGMIREACGSLGVVDMYPLLSAMLTSRPFDEVIERSKSGSFETAAASSLSGGGGGGGDQAVIRGYAQRYLREIIDMLDVVPRQMLLIFKMNDCLRHLDMALGCPGNPLVTAGRYASRRVLEGEVRGAGGGWLCKLRSWLSYLNVVLRIEAYDIWTRLGRARRLRLGY</sequence>
<dbReference type="GO" id="GO:0007005">
    <property type="term" value="P:mitochondrion organization"/>
    <property type="evidence" value="ECO:0007669"/>
    <property type="project" value="TreeGrafter"/>
</dbReference>
<feature type="region of interest" description="Disordered" evidence="2">
    <location>
        <begin position="18"/>
        <end position="37"/>
    </location>
</feature>
<reference evidence="4 5" key="1">
    <citation type="journal article" date="2012" name="Genome Biol.">
        <title>Genome and low-iron response of an oceanic diatom adapted to chronic iron limitation.</title>
        <authorList>
            <person name="Lommer M."/>
            <person name="Specht M."/>
            <person name="Roy A.S."/>
            <person name="Kraemer L."/>
            <person name="Andreson R."/>
            <person name="Gutowska M.A."/>
            <person name="Wolf J."/>
            <person name="Bergner S.V."/>
            <person name="Schilhabel M.B."/>
            <person name="Klostermeier U.C."/>
            <person name="Beiko R.G."/>
            <person name="Rosenstiel P."/>
            <person name="Hippler M."/>
            <person name="Laroche J."/>
        </authorList>
    </citation>
    <scope>NUCLEOTIDE SEQUENCE [LARGE SCALE GENOMIC DNA]</scope>
    <source>
        <strain evidence="4 5">CCMP1005</strain>
    </source>
</reference>
<dbReference type="GO" id="GO:0055088">
    <property type="term" value="P:lipid homeostasis"/>
    <property type="evidence" value="ECO:0007669"/>
    <property type="project" value="TreeGrafter"/>
</dbReference>
<evidence type="ECO:0000256" key="1">
    <source>
        <dbReference type="ARBA" id="ARBA00009670"/>
    </source>
</evidence>
<accession>K0R600</accession>
<comment type="similarity">
    <text evidence="1">Belongs to the protein kinase superfamily. ADCK protein kinase family.</text>
</comment>
<dbReference type="Proteomes" id="UP000266841">
    <property type="component" value="Unassembled WGS sequence"/>
</dbReference>
<name>K0R600_THAOC</name>
<dbReference type="InterPro" id="IPR011009">
    <property type="entry name" value="Kinase-like_dom_sf"/>
</dbReference>
<dbReference type="CDD" id="cd13969">
    <property type="entry name" value="ADCK1-like"/>
    <property type="match status" value="1"/>
</dbReference>
<dbReference type="EMBL" id="AGNL01045522">
    <property type="protein sequence ID" value="EJK48698.1"/>
    <property type="molecule type" value="Genomic_DNA"/>
</dbReference>
<evidence type="ECO:0000256" key="2">
    <source>
        <dbReference type="SAM" id="MobiDB-lite"/>
    </source>
</evidence>
<dbReference type="InterPro" id="IPR045307">
    <property type="entry name" value="ADCK1_dom"/>
</dbReference>
<dbReference type="eggNOG" id="KOG1235">
    <property type="taxonomic scope" value="Eukaryota"/>
</dbReference>
<dbReference type="SUPFAM" id="SSF56112">
    <property type="entry name" value="Protein kinase-like (PK-like)"/>
    <property type="match status" value="1"/>
</dbReference>
<organism evidence="4 5">
    <name type="scientific">Thalassiosira oceanica</name>
    <name type="common">Marine diatom</name>
    <dbReference type="NCBI Taxonomy" id="159749"/>
    <lineage>
        <taxon>Eukaryota</taxon>
        <taxon>Sar</taxon>
        <taxon>Stramenopiles</taxon>
        <taxon>Ochrophyta</taxon>
        <taxon>Bacillariophyta</taxon>
        <taxon>Coscinodiscophyceae</taxon>
        <taxon>Thalassiosirophycidae</taxon>
        <taxon>Thalassiosirales</taxon>
        <taxon>Thalassiosiraceae</taxon>
        <taxon>Thalassiosira</taxon>
    </lineage>
</organism>
<dbReference type="OMA" id="RCNPEDI"/>
<evidence type="ECO:0000259" key="3">
    <source>
        <dbReference type="Pfam" id="PF03109"/>
    </source>
</evidence>
<evidence type="ECO:0000313" key="4">
    <source>
        <dbReference type="EMBL" id="EJK48698.1"/>
    </source>
</evidence>